<dbReference type="OMA" id="PMFHHLK"/>
<gene>
    <name evidence="2" type="ORF">SORBI_3010G039150</name>
</gene>
<proteinExistence type="predicted"/>
<feature type="region of interest" description="Disordered" evidence="1">
    <location>
        <begin position="41"/>
        <end position="82"/>
    </location>
</feature>
<reference evidence="3" key="2">
    <citation type="journal article" date="2018" name="Plant J.">
        <title>The Sorghum bicolor reference genome: improved assembly, gene annotations, a transcriptome atlas, and signatures of genome organization.</title>
        <authorList>
            <person name="McCormick R.F."/>
            <person name="Truong S.K."/>
            <person name="Sreedasyam A."/>
            <person name="Jenkins J."/>
            <person name="Shu S."/>
            <person name="Sims D."/>
            <person name="Kennedy M."/>
            <person name="Amirebrahimi M."/>
            <person name="Weers B.D."/>
            <person name="McKinley B."/>
            <person name="Mattison A."/>
            <person name="Morishige D.T."/>
            <person name="Grimwood J."/>
            <person name="Schmutz J."/>
            <person name="Mullet J.E."/>
        </authorList>
    </citation>
    <scope>NUCLEOTIDE SEQUENCE [LARGE SCALE GENOMIC DNA]</scope>
    <source>
        <strain evidence="3">cv. BTx623</strain>
    </source>
</reference>
<dbReference type="EMBL" id="CM000769">
    <property type="protein sequence ID" value="OQU75827.1"/>
    <property type="molecule type" value="Genomic_DNA"/>
</dbReference>
<dbReference type="AlphaFoldDB" id="A0A1W0VRB6"/>
<evidence type="ECO:0000313" key="3">
    <source>
        <dbReference type="Proteomes" id="UP000000768"/>
    </source>
</evidence>
<evidence type="ECO:0000313" key="2">
    <source>
        <dbReference type="EMBL" id="OQU75827.1"/>
    </source>
</evidence>
<dbReference type="Proteomes" id="UP000000768">
    <property type="component" value="Chromosome 10"/>
</dbReference>
<dbReference type="InParanoid" id="A0A1W0VRB6"/>
<protein>
    <submittedName>
        <fullName evidence="2">Uncharacterized protein</fullName>
    </submittedName>
</protein>
<dbReference type="AntiFam" id="ANF00039">
    <property type="entry name" value="Antisense to SRP RNA"/>
</dbReference>
<organism evidence="2 3">
    <name type="scientific">Sorghum bicolor</name>
    <name type="common">Sorghum</name>
    <name type="synonym">Sorghum vulgare</name>
    <dbReference type="NCBI Taxonomy" id="4558"/>
    <lineage>
        <taxon>Eukaryota</taxon>
        <taxon>Viridiplantae</taxon>
        <taxon>Streptophyta</taxon>
        <taxon>Embryophyta</taxon>
        <taxon>Tracheophyta</taxon>
        <taxon>Spermatophyta</taxon>
        <taxon>Magnoliopsida</taxon>
        <taxon>Liliopsida</taxon>
        <taxon>Poales</taxon>
        <taxon>Poaceae</taxon>
        <taxon>PACMAD clade</taxon>
        <taxon>Panicoideae</taxon>
        <taxon>Andropogonodae</taxon>
        <taxon>Andropogoneae</taxon>
        <taxon>Sorghinae</taxon>
        <taxon>Sorghum</taxon>
    </lineage>
</organism>
<keyword evidence="3" id="KW-1185">Reference proteome</keyword>
<accession>A0A1W0VRB6</accession>
<evidence type="ECO:0000256" key="1">
    <source>
        <dbReference type="SAM" id="MobiDB-lite"/>
    </source>
</evidence>
<dbReference type="Gramene" id="OQU75827">
    <property type="protein sequence ID" value="OQU75827"/>
    <property type="gene ID" value="SORBI_3010G039150"/>
</dbReference>
<reference evidence="2 3" key="1">
    <citation type="journal article" date="2009" name="Nature">
        <title>The Sorghum bicolor genome and the diversification of grasses.</title>
        <authorList>
            <person name="Paterson A.H."/>
            <person name="Bowers J.E."/>
            <person name="Bruggmann R."/>
            <person name="Dubchak I."/>
            <person name="Grimwood J."/>
            <person name="Gundlach H."/>
            <person name="Haberer G."/>
            <person name="Hellsten U."/>
            <person name="Mitros T."/>
            <person name="Poliakov A."/>
            <person name="Schmutz J."/>
            <person name="Spannagl M."/>
            <person name="Tang H."/>
            <person name="Wang X."/>
            <person name="Wicker T."/>
            <person name="Bharti A.K."/>
            <person name="Chapman J."/>
            <person name="Feltus F.A."/>
            <person name="Gowik U."/>
            <person name="Grigoriev I.V."/>
            <person name="Lyons E."/>
            <person name="Maher C.A."/>
            <person name="Martis M."/>
            <person name="Narechania A."/>
            <person name="Otillar R.P."/>
            <person name="Penning B.W."/>
            <person name="Salamov A.A."/>
            <person name="Wang Y."/>
            <person name="Zhang L."/>
            <person name="Carpita N.C."/>
            <person name="Freeling M."/>
            <person name="Gingle A.R."/>
            <person name="Hash C.T."/>
            <person name="Keller B."/>
            <person name="Klein P."/>
            <person name="Kresovich S."/>
            <person name="McCann M.C."/>
            <person name="Ming R."/>
            <person name="Peterson D.G."/>
            <person name="Mehboob-ur-Rahman"/>
            <person name="Ware D."/>
            <person name="Westhoff P."/>
            <person name="Mayer K.F."/>
            <person name="Messing J."/>
            <person name="Rokhsar D.S."/>
        </authorList>
    </citation>
    <scope>NUCLEOTIDE SEQUENCE [LARGE SCALE GENOMIC DNA]</scope>
    <source>
        <strain evidence="3">cv. BTx623</strain>
    </source>
</reference>
<name>A0A1W0VRB6_SORBI</name>
<sequence length="82" mass="9174">MQRPVILPPLETGSYRCSVKPASRHSCHFRFREAQAFTRAPPSTTNLGWAGQQRHITGPSPEASSKHPHHLNAPTRVTSSRY</sequence>